<feature type="compositionally biased region" description="Low complexity" evidence="1">
    <location>
        <begin position="22"/>
        <end position="34"/>
    </location>
</feature>
<feature type="region of interest" description="Disordered" evidence="1">
    <location>
        <begin position="1"/>
        <end position="34"/>
    </location>
</feature>
<organism evidence="2 3">
    <name type="scientific">Tagetes erecta</name>
    <name type="common">African marigold</name>
    <dbReference type="NCBI Taxonomy" id="13708"/>
    <lineage>
        <taxon>Eukaryota</taxon>
        <taxon>Viridiplantae</taxon>
        <taxon>Streptophyta</taxon>
        <taxon>Embryophyta</taxon>
        <taxon>Tracheophyta</taxon>
        <taxon>Spermatophyta</taxon>
        <taxon>Magnoliopsida</taxon>
        <taxon>eudicotyledons</taxon>
        <taxon>Gunneridae</taxon>
        <taxon>Pentapetalae</taxon>
        <taxon>asterids</taxon>
        <taxon>campanulids</taxon>
        <taxon>Asterales</taxon>
        <taxon>Asteraceae</taxon>
        <taxon>Asteroideae</taxon>
        <taxon>Heliantheae alliance</taxon>
        <taxon>Tageteae</taxon>
        <taxon>Tagetes</taxon>
    </lineage>
</organism>
<name>A0AAD8KWA3_TARER</name>
<sequence>MCCVRSGVTVNSDPESTLDLESPSLSSAGCSPSLASRSERATSFHRDANNRTLVDLSSSLQLQIHHHIFFFLGFVLVSGGDSDRFFITTDSSIV</sequence>
<dbReference type="AlphaFoldDB" id="A0AAD8KWA3"/>
<gene>
    <name evidence="2" type="ORF">QVD17_17562</name>
</gene>
<dbReference type="Proteomes" id="UP001229421">
    <property type="component" value="Unassembled WGS sequence"/>
</dbReference>
<dbReference type="EMBL" id="JAUHHV010000004">
    <property type="protein sequence ID" value="KAK1428723.1"/>
    <property type="molecule type" value="Genomic_DNA"/>
</dbReference>
<comment type="caution">
    <text evidence="2">The sequence shown here is derived from an EMBL/GenBank/DDBJ whole genome shotgun (WGS) entry which is preliminary data.</text>
</comment>
<accession>A0AAD8KWA3</accession>
<evidence type="ECO:0000313" key="3">
    <source>
        <dbReference type="Proteomes" id="UP001229421"/>
    </source>
</evidence>
<reference evidence="2" key="1">
    <citation type="journal article" date="2023" name="bioRxiv">
        <title>Improved chromosome-level genome assembly for marigold (Tagetes erecta).</title>
        <authorList>
            <person name="Jiang F."/>
            <person name="Yuan L."/>
            <person name="Wang S."/>
            <person name="Wang H."/>
            <person name="Xu D."/>
            <person name="Wang A."/>
            <person name="Fan W."/>
        </authorList>
    </citation>
    <scope>NUCLEOTIDE SEQUENCE</scope>
    <source>
        <strain evidence="2">WSJ</strain>
        <tissue evidence="2">Leaf</tissue>
    </source>
</reference>
<keyword evidence="3" id="KW-1185">Reference proteome</keyword>
<evidence type="ECO:0000256" key="1">
    <source>
        <dbReference type="SAM" id="MobiDB-lite"/>
    </source>
</evidence>
<evidence type="ECO:0000313" key="2">
    <source>
        <dbReference type="EMBL" id="KAK1428723.1"/>
    </source>
</evidence>
<protein>
    <submittedName>
        <fullName evidence="2">Uncharacterized protein</fullName>
    </submittedName>
</protein>
<proteinExistence type="predicted"/>